<dbReference type="Proteomes" id="UP000004358">
    <property type="component" value="Unassembled WGS sequence"/>
</dbReference>
<gene>
    <name evidence="1" type="ORF">DSM3645_12251</name>
</gene>
<proteinExistence type="predicted"/>
<name>A3ZRM0_9BACT</name>
<comment type="caution">
    <text evidence="1">The sequence shown here is derived from an EMBL/GenBank/DDBJ whole genome shotgun (WGS) entry which is preliminary data.</text>
</comment>
<dbReference type="EMBL" id="AANZ01000007">
    <property type="protein sequence ID" value="EAQ80789.1"/>
    <property type="molecule type" value="Genomic_DNA"/>
</dbReference>
<protein>
    <submittedName>
        <fullName evidence="1">Uncharacterized protein</fullName>
    </submittedName>
</protein>
<evidence type="ECO:0000313" key="2">
    <source>
        <dbReference type="Proteomes" id="UP000004358"/>
    </source>
</evidence>
<dbReference type="AlphaFoldDB" id="A3ZRM0"/>
<evidence type="ECO:0000313" key="1">
    <source>
        <dbReference type="EMBL" id="EAQ80789.1"/>
    </source>
</evidence>
<dbReference type="HOGENOM" id="CLU_3325111_0_0_0"/>
<accession>A3ZRM0</accession>
<sequence length="38" mass="4268">MMGLGLDEVFRHAAQKAPLAEINVLHFAQSGRYFASQY</sequence>
<organism evidence="1 2">
    <name type="scientific">Blastopirellula marina DSM 3645</name>
    <dbReference type="NCBI Taxonomy" id="314230"/>
    <lineage>
        <taxon>Bacteria</taxon>
        <taxon>Pseudomonadati</taxon>
        <taxon>Planctomycetota</taxon>
        <taxon>Planctomycetia</taxon>
        <taxon>Pirellulales</taxon>
        <taxon>Pirellulaceae</taxon>
        <taxon>Blastopirellula</taxon>
    </lineage>
</organism>
<reference evidence="1 2" key="1">
    <citation type="submission" date="2006-02" db="EMBL/GenBank/DDBJ databases">
        <authorList>
            <person name="Amann R."/>
            <person name="Ferriera S."/>
            <person name="Johnson J."/>
            <person name="Kravitz S."/>
            <person name="Halpern A."/>
            <person name="Remington K."/>
            <person name="Beeson K."/>
            <person name="Tran B."/>
            <person name="Rogers Y.-H."/>
            <person name="Friedman R."/>
            <person name="Venter J.C."/>
        </authorList>
    </citation>
    <scope>NUCLEOTIDE SEQUENCE [LARGE SCALE GENOMIC DNA]</scope>
    <source>
        <strain evidence="1 2">DSM 3645</strain>
    </source>
</reference>